<feature type="chain" id="PRO_5047273595" description="YXWGXW repeat-containing protein" evidence="2">
    <location>
        <begin position="24"/>
        <end position="258"/>
    </location>
</feature>
<evidence type="ECO:0008006" key="5">
    <source>
        <dbReference type="Google" id="ProtNLM"/>
    </source>
</evidence>
<reference evidence="3 4" key="1">
    <citation type="submission" date="2023-02" db="EMBL/GenBank/DDBJ databases">
        <title>Genome sequence of Mucilaginibacter jinjuensis strain KACC 16571.</title>
        <authorList>
            <person name="Kim S."/>
            <person name="Heo J."/>
            <person name="Kwon S.-W."/>
        </authorList>
    </citation>
    <scope>NUCLEOTIDE SEQUENCE [LARGE SCALE GENOMIC DNA]</scope>
    <source>
        <strain evidence="3 4">KACC 16571</strain>
    </source>
</reference>
<proteinExistence type="predicted"/>
<keyword evidence="4" id="KW-1185">Reference proteome</keyword>
<feature type="signal peptide" evidence="2">
    <location>
        <begin position="1"/>
        <end position="23"/>
    </location>
</feature>
<sequence length="258" mass="29058">MKKLAIILAVGAAGLLNVKPANAQIHLGLNLHFGNVGAHVVVAPPVQVVNYNAYDNDDDFYYLPDAEAYYDVAQQCYYYNDGEQWIHAAYLPGRFRDFDWRNARHYEVRARRPYMNHDQYRTRFGGFDPRMGGYDNRYANRGGFDHRDDNRGGWNGDNRGGFDHRDDNRGGWNGDNRNQQPNRGNYGQPQQNNGGQQNQGRGGNYGQSAGQNNGGQQNPNRGNGQPQNNGGQGQDRGGNRGEEHFAANKMGMMRPARF</sequence>
<evidence type="ECO:0000313" key="4">
    <source>
        <dbReference type="Proteomes" id="UP001216139"/>
    </source>
</evidence>
<feature type="compositionally biased region" description="Basic and acidic residues" evidence="1">
    <location>
        <begin position="237"/>
        <end position="246"/>
    </location>
</feature>
<feature type="compositionally biased region" description="Low complexity" evidence="1">
    <location>
        <begin position="174"/>
        <end position="199"/>
    </location>
</feature>
<protein>
    <recommendedName>
        <fullName evidence="5">YXWGXW repeat-containing protein</fullName>
    </recommendedName>
</protein>
<dbReference type="Proteomes" id="UP001216139">
    <property type="component" value="Chromosome"/>
</dbReference>
<dbReference type="EMBL" id="CP117167">
    <property type="protein sequence ID" value="WCT10122.1"/>
    <property type="molecule type" value="Genomic_DNA"/>
</dbReference>
<keyword evidence="2" id="KW-0732">Signal</keyword>
<feature type="region of interest" description="Disordered" evidence="1">
    <location>
        <begin position="143"/>
        <end position="258"/>
    </location>
</feature>
<evidence type="ECO:0000256" key="2">
    <source>
        <dbReference type="SAM" id="SignalP"/>
    </source>
</evidence>
<feature type="compositionally biased region" description="Basic and acidic residues" evidence="1">
    <location>
        <begin position="160"/>
        <end position="169"/>
    </location>
</feature>
<evidence type="ECO:0000313" key="3">
    <source>
        <dbReference type="EMBL" id="WCT10122.1"/>
    </source>
</evidence>
<gene>
    <name evidence="3" type="ORF">PQO05_15415</name>
</gene>
<evidence type="ECO:0000256" key="1">
    <source>
        <dbReference type="SAM" id="MobiDB-lite"/>
    </source>
</evidence>
<dbReference type="RefSeq" id="WP_273628229.1">
    <property type="nucleotide sequence ID" value="NZ_CP117167.1"/>
</dbReference>
<feature type="compositionally biased region" description="Low complexity" evidence="1">
    <location>
        <begin position="206"/>
        <end position="229"/>
    </location>
</feature>
<accession>A0ABY7T350</accession>
<name>A0ABY7T350_9SPHI</name>
<organism evidence="3 4">
    <name type="scientific">Mucilaginibacter jinjuensis</name>
    <dbReference type="NCBI Taxonomy" id="1176721"/>
    <lineage>
        <taxon>Bacteria</taxon>
        <taxon>Pseudomonadati</taxon>
        <taxon>Bacteroidota</taxon>
        <taxon>Sphingobacteriia</taxon>
        <taxon>Sphingobacteriales</taxon>
        <taxon>Sphingobacteriaceae</taxon>
        <taxon>Mucilaginibacter</taxon>
    </lineage>
</organism>